<evidence type="ECO:0000313" key="10">
    <source>
        <dbReference type="Proteomes" id="UP000005475"/>
    </source>
</evidence>
<evidence type="ECO:0000256" key="2">
    <source>
        <dbReference type="ARBA" id="ARBA00022475"/>
    </source>
</evidence>
<feature type="transmembrane region" description="Helical" evidence="8">
    <location>
        <begin position="43"/>
        <end position="65"/>
    </location>
</feature>
<evidence type="ECO:0000313" key="9">
    <source>
        <dbReference type="EMBL" id="EDO11728.1"/>
    </source>
</evidence>
<dbReference type="GO" id="GO:0044038">
    <property type="term" value="P:cell wall macromolecule biosynthetic process"/>
    <property type="evidence" value="ECO:0007669"/>
    <property type="project" value="TreeGrafter"/>
</dbReference>
<keyword evidence="4 8" id="KW-0812">Transmembrane</keyword>
<keyword evidence="7" id="KW-0460">Magnesium</keyword>
<feature type="transmembrane region" description="Helical" evidence="8">
    <location>
        <begin position="77"/>
        <end position="96"/>
    </location>
</feature>
<evidence type="ECO:0000256" key="1">
    <source>
        <dbReference type="ARBA" id="ARBA00004651"/>
    </source>
</evidence>
<comment type="cofactor">
    <cofactor evidence="7">
        <name>Mg(2+)</name>
        <dbReference type="ChEBI" id="CHEBI:18420"/>
    </cofactor>
</comment>
<evidence type="ECO:0000256" key="6">
    <source>
        <dbReference type="ARBA" id="ARBA00023136"/>
    </source>
</evidence>
<feature type="transmembrane region" description="Helical" evidence="8">
    <location>
        <begin position="202"/>
        <end position="224"/>
    </location>
</feature>
<reference evidence="9 10" key="1">
    <citation type="submission" date="2007-03" db="EMBL/GenBank/DDBJ databases">
        <authorList>
            <person name="Fulton L."/>
            <person name="Clifton S."/>
            <person name="Fulton B."/>
            <person name="Xu J."/>
            <person name="Minx P."/>
            <person name="Pepin K.H."/>
            <person name="Johnson M."/>
            <person name="Thiruvilangam P."/>
            <person name="Bhonagiri V."/>
            <person name="Nash W.E."/>
            <person name="Mardis E.R."/>
            <person name="Wilson R.K."/>
        </authorList>
    </citation>
    <scope>NUCLEOTIDE SEQUENCE [LARGE SCALE GENOMIC DNA]</scope>
    <source>
        <strain evidence="10">ATCC 8483 / DSM 1896 / JCM 5824 / BCRC 10623 / CCUG 4943 / NCTC 11153</strain>
    </source>
</reference>
<dbReference type="Pfam" id="PF00953">
    <property type="entry name" value="Glycos_transf_4"/>
    <property type="match status" value="1"/>
</dbReference>
<evidence type="ECO:0000256" key="3">
    <source>
        <dbReference type="ARBA" id="ARBA00022679"/>
    </source>
</evidence>
<dbReference type="AlphaFoldDB" id="A0AAN3A8C2"/>
<evidence type="ECO:0000256" key="5">
    <source>
        <dbReference type="ARBA" id="ARBA00022989"/>
    </source>
</evidence>
<name>A0AAN3A8C2_BACO1</name>
<dbReference type="GO" id="GO:0009103">
    <property type="term" value="P:lipopolysaccharide biosynthetic process"/>
    <property type="evidence" value="ECO:0007669"/>
    <property type="project" value="TreeGrafter"/>
</dbReference>
<feature type="transmembrane region" description="Helical" evidence="8">
    <location>
        <begin position="166"/>
        <end position="182"/>
    </location>
</feature>
<feature type="binding site" evidence="7">
    <location>
        <position position="155"/>
    </location>
    <ligand>
        <name>Mg(2+)</name>
        <dbReference type="ChEBI" id="CHEBI:18420"/>
    </ligand>
</feature>
<accession>A0AAN3A8C2</accession>
<dbReference type="GO" id="GO:0016780">
    <property type="term" value="F:phosphotransferase activity, for other substituted phosphate groups"/>
    <property type="evidence" value="ECO:0007669"/>
    <property type="project" value="InterPro"/>
</dbReference>
<feature type="transmembrane region" description="Helical" evidence="8">
    <location>
        <begin position="134"/>
        <end position="154"/>
    </location>
</feature>
<feature type="transmembrane region" description="Helical" evidence="8">
    <location>
        <begin position="307"/>
        <end position="327"/>
    </location>
</feature>
<comment type="caution">
    <text evidence="9">The sequence shown here is derived from an EMBL/GenBank/DDBJ whole genome shotgun (WGS) entry which is preliminary data.</text>
</comment>
<feature type="transmembrane region" description="Helical" evidence="8">
    <location>
        <begin position="108"/>
        <end position="128"/>
    </location>
</feature>
<dbReference type="GO" id="GO:0071555">
    <property type="term" value="P:cell wall organization"/>
    <property type="evidence" value="ECO:0007669"/>
    <property type="project" value="TreeGrafter"/>
</dbReference>
<dbReference type="CDD" id="cd06854">
    <property type="entry name" value="GT_WbpL_WbcO_like"/>
    <property type="match status" value="1"/>
</dbReference>
<evidence type="ECO:0000256" key="7">
    <source>
        <dbReference type="PIRSR" id="PIRSR600715-1"/>
    </source>
</evidence>
<dbReference type="PANTHER" id="PTHR22926">
    <property type="entry name" value="PHOSPHO-N-ACETYLMURAMOYL-PENTAPEPTIDE-TRANSFERASE"/>
    <property type="match status" value="1"/>
</dbReference>
<dbReference type="EMBL" id="AAXF02000048">
    <property type="protein sequence ID" value="EDO11728.1"/>
    <property type="molecule type" value="Genomic_DNA"/>
</dbReference>
<dbReference type="InterPro" id="IPR000715">
    <property type="entry name" value="Glycosyl_transferase_4"/>
</dbReference>
<dbReference type="GO" id="GO:0046872">
    <property type="term" value="F:metal ion binding"/>
    <property type="evidence" value="ECO:0007669"/>
    <property type="project" value="UniProtKB-KW"/>
</dbReference>
<feature type="transmembrane region" description="Helical" evidence="8">
    <location>
        <begin position="261"/>
        <end position="282"/>
    </location>
</feature>
<dbReference type="PANTHER" id="PTHR22926:SF3">
    <property type="entry name" value="UNDECAPRENYL-PHOSPHATE ALPHA-N-ACETYLGLUCOSAMINYL 1-PHOSPHATE TRANSFERASE"/>
    <property type="match status" value="1"/>
</dbReference>
<comment type="subcellular location">
    <subcellularLocation>
        <location evidence="1">Cell membrane</location>
        <topology evidence="1">Multi-pass membrane protein</topology>
    </subcellularLocation>
</comment>
<keyword evidence="5 8" id="KW-1133">Transmembrane helix</keyword>
<proteinExistence type="predicted"/>
<protein>
    <submittedName>
        <fullName evidence="9">Glycosyltransferase, group 4 family</fullName>
        <ecNumber evidence="9">2.7.8.-</ecNumber>
    </submittedName>
</protein>
<keyword evidence="6 8" id="KW-0472">Membrane</keyword>
<dbReference type="RefSeq" id="WP_004295558.1">
    <property type="nucleotide sequence ID" value="NZ_DS264553.1"/>
</dbReference>
<dbReference type="Proteomes" id="UP000005475">
    <property type="component" value="Unassembled WGS sequence"/>
</dbReference>
<feature type="binding site" evidence="7">
    <location>
        <position position="235"/>
    </location>
    <ligand>
        <name>Mg(2+)</name>
        <dbReference type="ChEBI" id="CHEBI:18420"/>
    </ligand>
</feature>
<keyword evidence="2" id="KW-1003">Cell membrane</keyword>
<evidence type="ECO:0000256" key="8">
    <source>
        <dbReference type="SAM" id="Phobius"/>
    </source>
</evidence>
<dbReference type="GO" id="GO:0005886">
    <property type="term" value="C:plasma membrane"/>
    <property type="evidence" value="ECO:0007669"/>
    <property type="project" value="UniProtKB-SubCell"/>
</dbReference>
<feature type="transmembrane region" description="Helical" evidence="8">
    <location>
        <begin position="236"/>
        <end position="255"/>
    </location>
</feature>
<feature type="transmembrane region" description="Helical" evidence="8">
    <location>
        <begin position="6"/>
        <end position="22"/>
    </location>
</feature>
<gene>
    <name evidence="9" type="ORF">BACOVA_02222</name>
</gene>
<dbReference type="GeneID" id="29452836"/>
<keyword evidence="3 9" id="KW-0808">Transferase</keyword>
<feature type="transmembrane region" description="Helical" evidence="8">
    <location>
        <begin position="333"/>
        <end position="353"/>
    </location>
</feature>
<reference evidence="10" key="2">
    <citation type="submission" date="2007-04" db="EMBL/GenBank/DDBJ databases">
        <title>Draft genome sequence of Bacteroides ovatus (ATCC 8483).</title>
        <authorList>
            <person name="Sudarsanam P."/>
            <person name="Ley R."/>
            <person name="Guruge J."/>
            <person name="Turnbaugh P.J."/>
            <person name="Mahowald M."/>
            <person name="Liep D."/>
            <person name="Gordon J."/>
        </authorList>
    </citation>
    <scope>NUCLEOTIDE SEQUENCE [LARGE SCALE GENOMIC DNA]</scope>
    <source>
        <strain evidence="10">ATCC 8483 / DSM 1896 / JCM 5824 / BCRC 10623 / CCUG 4943 / NCTC 11153</strain>
    </source>
</reference>
<organism evidence="9 10">
    <name type="scientific">Bacteroides ovatus (strain ATCC 8483 / DSM 1896 / JCM 5824 / BCRC 10623 / CCUG 4943 / NCTC 11153)</name>
    <dbReference type="NCBI Taxonomy" id="411476"/>
    <lineage>
        <taxon>Bacteria</taxon>
        <taxon>Pseudomonadati</taxon>
        <taxon>Bacteroidota</taxon>
        <taxon>Bacteroidia</taxon>
        <taxon>Bacteroidales</taxon>
        <taxon>Bacteroidaceae</taxon>
        <taxon>Bacteroides</taxon>
    </lineage>
</organism>
<keyword evidence="7" id="KW-0479">Metal-binding</keyword>
<sequence length="370" mass="40282">MNTYLIYGIIFVILLTLEWAYFKVADRFNIIDKPNERSSHSTIVLRGGGVIFALSVLLWTGAQMVEGLGLRVEGQKVAQYLPFIIGLLLVAGVSFVDDIHSLPDSVRLVAQFASYGLMFWSLGVFGLFGEYGWLVGLSVMLIALIVVVGATNVINFMDGVNGITGAYAMAVFVPLALINGGFPSTDSGQALVSEGSIASGGFVDQSLIYVVMLADVVFCLFNFCPKGKAKCFAGDVGSIGVAYILLFMIGSLVLATQDVTWLILLLVYGVDGVMTICHRILLHENLGKAHRKHVYQLMANELKIGHVKVASFYALLQLAISLGFISLCPSTVAAHWIYLVCSIVVLAVAYVLFKRKYYHLHEEYLASLAK</sequence>
<dbReference type="EC" id="2.7.8.-" evidence="9"/>
<evidence type="ECO:0000256" key="4">
    <source>
        <dbReference type="ARBA" id="ARBA00022692"/>
    </source>
</evidence>